<dbReference type="AlphaFoldDB" id="A0A480NEP1"/>
<dbReference type="PANTHER" id="PTHR24040:SF14">
    <property type="entry name" value="GROWTH ARREST-SPECIFIC PROTEIN 6"/>
    <property type="match status" value="1"/>
</dbReference>
<dbReference type="Gene3D" id="2.60.120.200">
    <property type="match status" value="1"/>
</dbReference>
<evidence type="ECO:0000256" key="1">
    <source>
        <dbReference type="ARBA" id="ARBA00004613"/>
    </source>
</evidence>
<keyword evidence="5" id="KW-0325">Glycoprotein</keyword>
<proteinExistence type="predicted"/>
<name>A0A480NEP1_PIG</name>
<reference evidence="8" key="1">
    <citation type="journal article" date="2019" name="PeerJ">
        <title>Genes of the pig, Sus scrofa, reconstructed with EvidentialGene.</title>
        <authorList>
            <person name="Gilbert D.G."/>
        </authorList>
    </citation>
    <scope>NUCLEOTIDE SEQUENCE</scope>
</reference>
<evidence type="ECO:0000256" key="5">
    <source>
        <dbReference type="ARBA" id="ARBA00023180"/>
    </source>
</evidence>
<evidence type="ECO:0000256" key="4">
    <source>
        <dbReference type="ARBA" id="ARBA00023157"/>
    </source>
</evidence>
<dbReference type="SMART" id="SM00282">
    <property type="entry name" value="LamG"/>
    <property type="match status" value="1"/>
</dbReference>
<dbReference type="EMBL" id="DQIR01141052">
    <property type="protein sequence ID" value="HDA96528.1"/>
    <property type="molecule type" value="Transcribed_RNA"/>
</dbReference>
<comment type="subcellular location">
    <subcellularLocation>
        <location evidence="1">Secreted</location>
    </subcellularLocation>
</comment>
<keyword evidence="3" id="KW-0677">Repeat</keyword>
<evidence type="ECO:0000313" key="8">
    <source>
        <dbReference type="EMBL" id="HDA96529.1"/>
    </source>
</evidence>
<dbReference type="Pfam" id="PF02210">
    <property type="entry name" value="Laminin_G_2"/>
    <property type="match status" value="1"/>
</dbReference>
<sequence>MVSGARAASRRPPGSLSFQMNPRLDGCMRSWNWLNGEDTTIQETVRVNAKMQCFSLTERGSFFPGTGFALYSLDYARTSPDIGAETFWEVEAVARIRPATDTGVLLALVGGDQAVVLSVALVDYHSTKKLKKQLVVLAAESVTLALMEIKVCDGQEHVVTVSVNKDEATLEVDGTRGQRDVSPAGLQERLVLLGRHLQGSVLTFIGGLPDVPVTSAPVTAFYRGCMTLEVNGKALDLDEATYKHSDITAHSCPPVEPAA</sequence>
<evidence type="ECO:0000256" key="3">
    <source>
        <dbReference type="ARBA" id="ARBA00022737"/>
    </source>
</evidence>
<dbReference type="EMBL" id="DQIR01138623">
    <property type="protein sequence ID" value="HDA94099.1"/>
    <property type="molecule type" value="Transcribed_RNA"/>
</dbReference>
<dbReference type="PROSITE" id="PS50025">
    <property type="entry name" value="LAM_G_DOMAIN"/>
    <property type="match status" value="1"/>
</dbReference>
<dbReference type="EMBL" id="DQIR01141053">
    <property type="protein sequence ID" value="HDA96529.1"/>
    <property type="molecule type" value="Transcribed_RNA"/>
</dbReference>
<evidence type="ECO:0000256" key="2">
    <source>
        <dbReference type="ARBA" id="ARBA00022525"/>
    </source>
</evidence>
<organism evidence="8">
    <name type="scientific">Sus scrofa</name>
    <name type="common">Pig</name>
    <dbReference type="NCBI Taxonomy" id="9823"/>
    <lineage>
        <taxon>Eukaryota</taxon>
        <taxon>Metazoa</taxon>
        <taxon>Chordata</taxon>
        <taxon>Craniata</taxon>
        <taxon>Vertebrata</taxon>
        <taxon>Euteleostomi</taxon>
        <taxon>Mammalia</taxon>
        <taxon>Eutheria</taxon>
        <taxon>Laurasiatheria</taxon>
        <taxon>Artiodactyla</taxon>
        <taxon>Suina</taxon>
        <taxon>Suidae</taxon>
        <taxon>Sus</taxon>
    </lineage>
</organism>
<dbReference type="CDD" id="cd00110">
    <property type="entry name" value="LamG"/>
    <property type="match status" value="1"/>
</dbReference>
<dbReference type="EMBL" id="DQIR01138622">
    <property type="protein sequence ID" value="HDA94098.1"/>
    <property type="molecule type" value="Transcribed_RNA"/>
</dbReference>
<evidence type="ECO:0000259" key="7">
    <source>
        <dbReference type="PROSITE" id="PS50025"/>
    </source>
</evidence>
<feature type="domain" description="Laminin G" evidence="7">
    <location>
        <begin position="65"/>
        <end position="252"/>
    </location>
</feature>
<keyword evidence="2" id="KW-0964">Secreted</keyword>
<feature type="disulfide bond" evidence="6">
    <location>
        <begin position="225"/>
        <end position="252"/>
    </location>
</feature>
<dbReference type="FunFam" id="2.60.120.200:FF:000118">
    <property type="entry name" value="Growth arrest specific 6"/>
    <property type="match status" value="1"/>
</dbReference>
<protein>
    <submittedName>
        <fullName evidence="8">Growth arrest-specific protein 6</fullName>
    </submittedName>
</protein>
<dbReference type="InterPro" id="IPR013320">
    <property type="entry name" value="ConA-like_dom_sf"/>
</dbReference>
<dbReference type="InterPro" id="IPR051145">
    <property type="entry name" value="GAS-SHBG-PROS"/>
</dbReference>
<dbReference type="InterPro" id="IPR001791">
    <property type="entry name" value="Laminin_G"/>
</dbReference>
<evidence type="ECO:0000256" key="6">
    <source>
        <dbReference type="PROSITE-ProRule" id="PRU00122"/>
    </source>
</evidence>
<keyword evidence="4 6" id="KW-1015">Disulfide bond</keyword>
<dbReference type="SUPFAM" id="SSF49899">
    <property type="entry name" value="Concanavalin A-like lectins/glucanases"/>
    <property type="match status" value="1"/>
</dbReference>
<accession>A0A480NEP1</accession>
<dbReference type="PANTHER" id="PTHR24040">
    <property type="entry name" value="LAMININ G-LIKE DOMAIN-CONTAINING PROTEIN"/>
    <property type="match status" value="1"/>
</dbReference>
<dbReference type="GO" id="GO:0005576">
    <property type="term" value="C:extracellular region"/>
    <property type="evidence" value="ECO:0007669"/>
    <property type="project" value="UniProtKB-SubCell"/>
</dbReference>